<name>B3S619_TRIAD</name>
<feature type="region of interest" description="Disordered" evidence="3">
    <location>
        <begin position="1"/>
        <end position="33"/>
    </location>
</feature>
<evidence type="ECO:0000256" key="1">
    <source>
        <dbReference type="ARBA" id="ARBA00005350"/>
    </source>
</evidence>
<keyword evidence="2" id="KW-0449">Lipoprotein</keyword>
<gene>
    <name evidence="4" type="ORF">TRIADDRAFT_59580</name>
</gene>
<dbReference type="GO" id="GO:0005886">
    <property type="term" value="C:plasma membrane"/>
    <property type="evidence" value="ECO:0000318"/>
    <property type="project" value="GO_Central"/>
</dbReference>
<dbReference type="PANTHER" id="PTHR23248">
    <property type="entry name" value="PHOSPHOLIPID SCRAMBLASE-RELATED"/>
    <property type="match status" value="1"/>
</dbReference>
<dbReference type="GO" id="GO:0017121">
    <property type="term" value="P:plasma membrane phospholipid scrambling"/>
    <property type="evidence" value="ECO:0000318"/>
    <property type="project" value="GO_Central"/>
</dbReference>
<dbReference type="GeneID" id="6756866"/>
<dbReference type="GO" id="GO:0017128">
    <property type="term" value="F:phospholipid scramblase activity"/>
    <property type="evidence" value="ECO:0000318"/>
    <property type="project" value="GO_Central"/>
</dbReference>
<comment type="function">
    <text evidence="2">May mediate accelerated ATP-independent bidirectional transbilayer migration of phospholipids upon binding calcium ions that results in a loss of phospholipid asymmetry in the plasma membrane.</text>
</comment>
<evidence type="ECO:0000256" key="3">
    <source>
        <dbReference type="SAM" id="MobiDB-lite"/>
    </source>
</evidence>
<dbReference type="PhylomeDB" id="B3S619"/>
<evidence type="ECO:0000256" key="2">
    <source>
        <dbReference type="RuleBase" id="RU363116"/>
    </source>
</evidence>
<proteinExistence type="inferred from homology"/>
<organism evidence="4 5">
    <name type="scientific">Trichoplax adhaerens</name>
    <name type="common">Trichoplax reptans</name>
    <dbReference type="NCBI Taxonomy" id="10228"/>
    <lineage>
        <taxon>Eukaryota</taxon>
        <taxon>Metazoa</taxon>
        <taxon>Placozoa</taxon>
        <taxon>Uniplacotomia</taxon>
        <taxon>Trichoplacea</taxon>
        <taxon>Trichoplacidae</taxon>
        <taxon>Trichoplax</taxon>
    </lineage>
</organism>
<dbReference type="RefSeq" id="XP_002115538.1">
    <property type="nucleotide sequence ID" value="XM_002115502.1"/>
</dbReference>
<reference evidence="4 5" key="1">
    <citation type="journal article" date="2008" name="Nature">
        <title>The Trichoplax genome and the nature of placozoans.</title>
        <authorList>
            <person name="Srivastava M."/>
            <person name="Begovic E."/>
            <person name="Chapman J."/>
            <person name="Putnam N.H."/>
            <person name="Hellsten U."/>
            <person name="Kawashima T."/>
            <person name="Kuo A."/>
            <person name="Mitros T."/>
            <person name="Salamov A."/>
            <person name="Carpenter M.L."/>
            <person name="Signorovitch A.Y."/>
            <person name="Moreno M.A."/>
            <person name="Kamm K."/>
            <person name="Grimwood J."/>
            <person name="Schmutz J."/>
            <person name="Shapiro H."/>
            <person name="Grigoriev I.V."/>
            <person name="Buss L.W."/>
            <person name="Schierwater B."/>
            <person name="Dellaporta S.L."/>
            <person name="Rokhsar D.S."/>
        </authorList>
    </citation>
    <scope>NUCLEOTIDE SEQUENCE [LARGE SCALE GENOMIC DNA]</scope>
    <source>
        <strain evidence="4 5">Grell-BS-1999</strain>
    </source>
</reference>
<dbReference type="STRING" id="10228.B3S619"/>
<evidence type="ECO:0000313" key="4">
    <source>
        <dbReference type="EMBL" id="EDV21901.1"/>
    </source>
</evidence>
<feature type="compositionally biased region" description="Low complexity" evidence="3">
    <location>
        <begin position="24"/>
        <end position="33"/>
    </location>
</feature>
<dbReference type="Proteomes" id="UP000009022">
    <property type="component" value="Unassembled WGS sequence"/>
</dbReference>
<feature type="compositionally biased region" description="Polar residues" evidence="3">
    <location>
        <begin position="1"/>
        <end position="14"/>
    </location>
</feature>
<comment type="similarity">
    <text evidence="1 2">Belongs to the phospholipid scramblase family.</text>
</comment>
<keyword evidence="2" id="KW-0106">Calcium</keyword>
<comment type="cofactor">
    <cofactor evidence="2">
        <name>Ca(2+)</name>
        <dbReference type="ChEBI" id="CHEBI:29108"/>
    </cofactor>
</comment>
<dbReference type="PANTHER" id="PTHR23248:SF9">
    <property type="entry name" value="PHOSPHOLIPID SCRAMBLASE"/>
    <property type="match status" value="1"/>
</dbReference>
<dbReference type="EMBL" id="DS985251">
    <property type="protein sequence ID" value="EDV21901.1"/>
    <property type="molecule type" value="Genomic_DNA"/>
</dbReference>
<accession>B3S619</accession>
<dbReference type="KEGG" id="tad:TRIADDRAFT_59580"/>
<sequence length="315" mass="35869">MAEATLPNQSQPCGNNLLLVGSKQSPSSSEALQQQQSSIFSSISLSSYQVIPPVTHQPGSEPENTVAWTPPAQQTQDCPSGLEYLINLDKVLIKQQPDPLEMKSYTITPDRFIIKNKYDQQVFLGVEEGEPRQTLDIYRPIILKAYDRSGLEVFKVYRGSLPVYSLCSCSASSSVKIRLTFESPPGTLLYYLWPTSFKGHYYINDINGKCYVKVINKIKRKQFLESPPTEFNFDIYDYIENCLIGTMKKKWLGHQALSHEHSLEIDFLIDSPPGLKACIIAIGMLYDVYFFDNYTEHQNRIVEHNCGRKSFVNRK</sequence>
<dbReference type="InterPro" id="IPR005552">
    <property type="entry name" value="Scramblase"/>
</dbReference>
<dbReference type="eggNOG" id="KOG0621">
    <property type="taxonomic scope" value="Eukaryota"/>
</dbReference>
<dbReference type="AlphaFoldDB" id="B3S619"/>
<dbReference type="OrthoDB" id="191150at2759"/>
<dbReference type="HOGENOM" id="CLU_883768_0_0_1"/>
<keyword evidence="2" id="KW-0564">Palmitate</keyword>
<dbReference type="CTD" id="6756866"/>
<dbReference type="Pfam" id="PF03803">
    <property type="entry name" value="Scramblase"/>
    <property type="match status" value="1"/>
</dbReference>
<keyword evidence="5" id="KW-1185">Reference proteome</keyword>
<dbReference type="InParanoid" id="B3S619"/>
<protein>
    <recommendedName>
        <fullName evidence="2">Phospholipid scramblase</fullName>
    </recommendedName>
</protein>
<evidence type="ECO:0000313" key="5">
    <source>
        <dbReference type="Proteomes" id="UP000009022"/>
    </source>
</evidence>